<dbReference type="Proteomes" id="UP001597417">
    <property type="component" value="Unassembled WGS sequence"/>
</dbReference>
<evidence type="ECO:0000313" key="2">
    <source>
        <dbReference type="EMBL" id="MFD2422392.1"/>
    </source>
</evidence>
<evidence type="ECO:0000256" key="1">
    <source>
        <dbReference type="SAM" id="Phobius"/>
    </source>
</evidence>
<dbReference type="EMBL" id="JBHUKR010000028">
    <property type="protein sequence ID" value="MFD2422392.1"/>
    <property type="molecule type" value="Genomic_DNA"/>
</dbReference>
<proteinExistence type="predicted"/>
<evidence type="ECO:0000313" key="3">
    <source>
        <dbReference type="Proteomes" id="UP001597417"/>
    </source>
</evidence>
<keyword evidence="1" id="KW-0812">Transmembrane</keyword>
<gene>
    <name evidence="2" type="ORF">ACFSXZ_39325</name>
</gene>
<protein>
    <submittedName>
        <fullName evidence="2">Uncharacterized protein</fullName>
    </submittedName>
</protein>
<keyword evidence="1" id="KW-0472">Membrane</keyword>
<sequence length="71" mass="7571">MPTDKPRRAEQNDEGKTNGYRFTALAGRALSDWGTTARLIATLVAILAVLVVGAGLFGLNVDVGPVHLTRH</sequence>
<keyword evidence="3" id="KW-1185">Reference proteome</keyword>
<feature type="transmembrane region" description="Helical" evidence="1">
    <location>
        <begin position="39"/>
        <end position="61"/>
    </location>
</feature>
<dbReference type="RefSeq" id="WP_378271455.1">
    <property type="nucleotide sequence ID" value="NZ_JBHUKR010000028.1"/>
</dbReference>
<name>A0ABW5G8H5_9PSEU</name>
<organism evidence="2 3">
    <name type="scientific">Amycolatopsis pigmentata</name>
    <dbReference type="NCBI Taxonomy" id="450801"/>
    <lineage>
        <taxon>Bacteria</taxon>
        <taxon>Bacillati</taxon>
        <taxon>Actinomycetota</taxon>
        <taxon>Actinomycetes</taxon>
        <taxon>Pseudonocardiales</taxon>
        <taxon>Pseudonocardiaceae</taxon>
        <taxon>Amycolatopsis</taxon>
    </lineage>
</organism>
<reference evidence="3" key="1">
    <citation type="journal article" date="2019" name="Int. J. Syst. Evol. Microbiol.">
        <title>The Global Catalogue of Microorganisms (GCM) 10K type strain sequencing project: providing services to taxonomists for standard genome sequencing and annotation.</title>
        <authorList>
            <consortium name="The Broad Institute Genomics Platform"/>
            <consortium name="The Broad Institute Genome Sequencing Center for Infectious Disease"/>
            <person name="Wu L."/>
            <person name="Ma J."/>
        </authorList>
    </citation>
    <scope>NUCLEOTIDE SEQUENCE [LARGE SCALE GENOMIC DNA]</scope>
    <source>
        <strain evidence="3">CGMCC 4.7645</strain>
    </source>
</reference>
<comment type="caution">
    <text evidence="2">The sequence shown here is derived from an EMBL/GenBank/DDBJ whole genome shotgun (WGS) entry which is preliminary data.</text>
</comment>
<accession>A0ABW5G8H5</accession>
<keyword evidence="1" id="KW-1133">Transmembrane helix</keyword>